<dbReference type="Proteomes" id="UP000887578">
    <property type="component" value="Unplaced"/>
</dbReference>
<dbReference type="Gene3D" id="3.50.4.10">
    <property type="entry name" value="Hepatocyte Growth Factor"/>
    <property type="match status" value="1"/>
</dbReference>
<protein>
    <submittedName>
        <fullName evidence="3">Apple domain-containing protein</fullName>
    </submittedName>
</protein>
<dbReference type="AlphaFoldDB" id="A0A914Q9Z6"/>
<feature type="signal peptide" evidence="1">
    <location>
        <begin position="1"/>
        <end position="21"/>
    </location>
</feature>
<sequence length="95" mass="9970">MAFLKLSIVFVLFVSIACCDSYPDRDIAGQQLANTAGQASDCCGICLGVSGCYAYVWDNFLGGTCYLKNATGPVGFKAGSIVGLPCEDLKKPGIF</sequence>
<organism evidence="2 3">
    <name type="scientific">Panagrolaimus davidi</name>
    <dbReference type="NCBI Taxonomy" id="227884"/>
    <lineage>
        <taxon>Eukaryota</taxon>
        <taxon>Metazoa</taxon>
        <taxon>Ecdysozoa</taxon>
        <taxon>Nematoda</taxon>
        <taxon>Chromadorea</taxon>
        <taxon>Rhabditida</taxon>
        <taxon>Tylenchina</taxon>
        <taxon>Panagrolaimomorpha</taxon>
        <taxon>Panagrolaimoidea</taxon>
        <taxon>Panagrolaimidae</taxon>
        <taxon>Panagrolaimus</taxon>
    </lineage>
</organism>
<evidence type="ECO:0000256" key="1">
    <source>
        <dbReference type="SAM" id="SignalP"/>
    </source>
</evidence>
<evidence type="ECO:0000313" key="2">
    <source>
        <dbReference type="Proteomes" id="UP000887578"/>
    </source>
</evidence>
<feature type="chain" id="PRO_5037409880" evidence="1">
    <location>
        <begin position="22"/>
        <end position="95"/>
    </location>
</feature>
<proteinExistence type="predicted"/>
<reference evidence="3" key="1">
    <citation type="submission" date="2022-11" db="UniProtKB">
        <authorList>
            <consortium name="WormBaseParasite"/>
        </authorList>
    </citation>
    <scope>IDENTIFICATION</scope>
</reference>
<accession>A0A914Q9Z6</accession>
<evidence type="ECO:0000313" key="3">
    <source>
        <dbReference type="WBParaSite" id="PDA_v2.g28350.t1"/>
    </source>
</evidence>
<dbReference type="PROSITE" id="PS51257">
    <property type="entry name" value="PROKAR_LIPOPROTEIN"/>
    <property type="match status" value="1"/>
</dbReference>
<dbReference type="WBParaSite" id="PDA_v2.g28350.t1">
    <property type="protein sequence ID" value="PDA_v2.g28350.t1"/>
    <property type="gene ID" value="PDA_v2.g28350"/>
</dbReference>
<name>A0A914Q9Z6_9BILA</name>
<keyword evidence="2" id="KW-1185">Reference proteome</keyword>
<keyword evidence="1" id="KW-0732">Signal</keyword>